<dbReference type="RefSeq" id="WP_142619331.1">
    <property type="nucleotide sequence ID" value="NZ_VIRM01000015.1"/>
</dbReference>
<gene>
    <name evidence="1" type="primary">cas8c</name>
    <name evidence="1" type="ORF">FLX08_14325</name>
</gene>
<reference evidence="1 2" key="1">
    <citation type="submission" date="2019-07" db="EMBL/GenBank/DDBJ databases">
        <title>Microbispora hainanensis DSM 45428.</title>
        <authorList>
            <person name="Thawai C."/>
        </authorList>
    </citation>
    <scope>NUCLEOTIDE SEQUENCE [LARGE SCALE GENOMIC DNA]</scope>
    <source>
        <strain evidence="1 2">DSM 45428</strain>
    </source>
</reference>
<evidence type="ECO:0000313" key="2">
    <source>
        <dbReference type="Proteomes" id="UP000316541"/>
    </source>
</evidence>
<dbReference type="Pfam" id="PF09709">
    <property type="entry name" value="Cas_Csd1"/>
    <property type="match status" value="1"/>
</dbReference>
<dbReference type="AlphaFoldDB" id="A0A544YV54"/>
<dbReference type="Proteomes" id="UP000316541">
    <property type="component" value="Unassembled WGS sequence"/>
</dbReference>
<name>A0A544YV54_9ACTN</name>
<comment type="caution">
    <text evidence="1">The sequence shown here is derived from an EMBL/GenBank/DDBJ whole genome shotgun (WGS) entry which is preliminary data.</text>
</comment>
<sequence>MLIQRLAEHARQSAGAETPRYYRNRTVRWALVIDRKGTPSLISRADSVNKAGSSLPTPYLTRTSGVAAMLLADTLEYVFAVAKDDTDKAQAAADRRNDAYLDLLKAWRDAAADPVADLVWRTFQAERHLDVLADLPDEAKSSDMVAIMVEDEWTHLRPSAIAFWAQVARDRKSSGNDGWCLGCGDYGALLKTIPEMVKGTLIPVGLDASGRPKRGRDAALISVNTTAQGRMGTLQLANTPICEECGSAAMAGLNHLLSDDRHRRRGDDNVFIWWLREPADFNPLIIDAPQLKDVERLLQEVHRGQPGTRVDDNAFYALTLSANQSRVVVRDWLDVPLPEIKAKFARWFRDIASTNRWTDGISYTPLWQMVRASGQWSRTRKLYRPGSTAHGLDRDLLHAALHGTPPPSHMVAHLLHRIRNDHHVDLPRVAMLRLALTRHPYKEKIMPGLDENATDPAYVWGRLFAVLEAIQHRALPEANTTIRDRYFGLAMTQPAATMRMLRTNANGHLKKLIGKEKTRPAGLALDSRLAAISQLIDRESGLPTHLDAKGQIQFILGYDHQRAHDIAAARAARAAKATADASQS</sequence>
<organism evidence="1 2">
    <name type="scientific">Microbispora hainanensis</name>
    <dbReference type="NCBI Taxonomy" id="568844"/>
    <lineage>
        <taxon>Bacteria</taxon>
        <taxon>Bacillati</taxon>
        <taxon>Actinomycetota</taxon>
        <taxon>Actinomycetes</taxon>
        <taxon>Streptosporangiales</taxon>
        <taxon>Streptosporangiaceae</taxon>
        <taxon>Microbispora</taxon>
    </lineage>
</organism>
<protein>
    <submittedName>
        <fullName evidence="1">Type I-C CRISPR-associated protein Cas8c/Csd1</fullName>
    </submittedName>
</protein>
<evidence type="ECO:0000313" key="1">
    <source>
        <dbReference type="EMBL" id="TQS20665.1"/>
    </source>
</evidence>
<dbReference type="InterPro" id="IPR010144">
    <property type="entry name" value="CRISPR-assoc_prot_Csd1-typ"/>
</dbReference>
<dbReference type="NCBIfam" id="TIGR01863">
    <property type="entry name" value="cas_Csd1"/>
    <property type="match status" value="1"/>
</dbReference>
<accession>A0A544YV54</accession>
<dbReference type="EMBL" id="VIRM01000015">
    <property type="protein sequence ID" value="TQS20665.1"/>
    <property type="molecule type" value="Genomic_DNA"/>
</dbReference>
<proteinExistence type="predicted"/>